<proteinExistence type="predicted"/>
<protein>
    <submittedName>
        <fullName evidence="1">Uncharacterized protein</fullName>
    </submittedName>
</protein>
<accession>A0A6M3KXN3</accession>
<gene>
    <name evidence="1" type="ORF">MM415B03121_0004</name>
</gene>
<reference evidence="1" key="1">
    <citation type="submission" date="2020-03" db="EMBL/GenBank/DDBJ databases">
        <title>The deep terrestrial virosphere.</title>
        <authorList>
            <person name="Holmfeldt K."/>
            <person name="Nilsson E."/>
            <person name="Simone D."/>
            <person name="Lopez-Fernandez M."/>
            <person name="Wu X."/>
            <person name="de Brujin I."/>
            <person name="Lundin D."/>
            <person name="Andersson A."/>
            <person name="Bertilsson S."/>
            <person name="Dopson M."/>
        </authorList>
    </citation>
    <scope>NUCLEOTIDE SEQUENCE</scope>
    <source>
        <strain evidence="1">MM415B03121</strain>
    </source>
</reference>
<dbReference type="EMBL" id="MT142658">
    <property type="protein sequence ID" value="QJA86769.1"/>
    <property type="molecule type" value="Genomic_DNA"/>
</dbReference>
<name>A0A6M3KXN3_9ZZZZ</name>
<sequence length="92" mass="10767">MKKENHLENLWNILKGLGQFSGYKDYAEYRQEKFGISPDKTISELAEKVELKDLTKFAEKIGGIQEKKEKFVDTLEGKEQKDFSFLFGEEEK</sequence>
<evidence type="ECO:0000313" key="1">
    <source>
        <dbReference type="EMBL" id="QJA86769.1"/>
    </source>
</evidence>
<organism evidence="1">
    <name type="scientific">viral metagenome</name>
    <dbReference type="NCBI Taxonomy" id="1070528"/>
    <lineage>
        <taxon>unclassified sequences</taxon>
        <taxon>metagenomes</taxon>
        <taxon>organismal metagenomes</taxon>
    </lineage>
</organism>
<dbReference type="AlphaFoldDB" id="A0A6M3KXN3"/>